<dbReference type="PANTHER" id="PTHR46733:SF4">
    <property type="entry name" value="HEAT SHOCK PROTEIN 21, CHLOROPLASTIC"/>
    <property type="match status" value="1"/>
</dbReference>
<dbReference type="EMBL" id="AP014936">
    <property type="protein sequence ID" value="BAU48330.1"/>
    <property type="molecule type" value="Genomic_DNA"/>
</dbReference>
<accession>A0A1B4V458</accession>
<reference evidence="7 8" key="1">
    <citation type="submission" date="2015-08" db="EMBL/GenBank/DDBJ databases">
        <title>Complete genome sequence of Sulfurifustis variabilis.</title>
        <authorList>
            <person name="Miura A."/>
            <person name="Kojima H."/>
            <person name="Fukui M."/>
        </authorList>
    </citation>
    <scope>NUCLEOTIDE SEQUENCE [LARGE SCALE GENOMIC DNA]</scope>
    <source>
        <strain evidence="8">skN76</strain>
    </source>
</reference>
<evidence type="ECO:0000256" key="1">
    <source>
        <dbReference type="ARBA" id="ARBA00023016"/>
    </source>
</evidence>
<feature type="domain" description="CS" evidence="6">
    <location>
        <begin position="57"/>
        <end position="161"/>
    </location>
</feature>
<dbReference type="InterPro" id="IPR008978">
    <property type="entry name" value="HSP20-like_chaperone"/>
</dbReference>
<dbReference type="SUPFAM" id="SSF49764">
    <property type="entry name" value="HSP20-like chaperones"/>
    <property type="match status" value="1"/>
</dbReference>
<evidence type="ECO:0000256" key="3">
    <source>
        <dbReference type="RuleBase" id="RU003616"/>
    </source>
</evidence>
<feature type="region of interest" description="Disordered" evidence="4">
    <location>
        <begin position="1"/>
        <end position="21"/>
    </location>
</feature>
<dbReference type="RefSeq" id="WP_096460855.1">
    <property type="nucleotide sequence ID" value="NZ_AP014936.1"/>
</dbReference>
<evidence type="ECO:0000313" key="8">
    <source>
        <dbReference type="Proteomes" id="UP000218899"/>
    </source>
</evidence>
<dbReference type="PROSITE" id="PS51203">
    <property type="entry name" value="CS"/>
    <property type="match status" value="1"/>
</dbReference>
<proteinExistence type="inferred from homology"/>
<keyword evidence="1 7" id="KW-0346">Stress response</keyword>
<protein>
    <submittedName>
        <fullName evidence="7">Heat shock protein Hsp20</fullName>
    </submittedName>
</protein>
<organism evidence="7 8">
    <name type="scientific">Sulfurifustis variabilis</name>
    <dbReference type="NCBI Taxonomy" id="1675686"/>
    <lineage>
        <taxon>Bacteria</taxon>
        <taxon>Pseudomonadati</taxon>
        <taxon>Pseudomonadota</taxon>
        <taxon>Gammaproteobacteria</taxon>
        <taxon>Acidiferrobacterales</taxon>
        <taxon>Acidiferrobacteraceae</taxon>
        <taxon>Sulfurifustis</taxon>
    </lineage>
</organism>
<feature type="domain" description="SHSP" evidence="5">
    <location>
        <begin position="53"/>
        <end position="161"/>
    </location>
</feature>
<dbReference type="InterPro" id="IPR007052">
    <property type="entry name" value="CS_dom"/>
</dbReference>
<name>A0A1B4V458_9GAMM</name>
<dbReference type="InterPro" id="IPR002068">
    <property type="entry name" value="A-crystallin/Hsp20_dom"/>
</dbReference>
<keyword evidence="8" id="KW-1185">Reference proteome</keyword>
<dbReference type="GO" id="GO:0009408">
    <property type="term" value="P:response to heat"/>
    <property type="evidence" value="ECO:0007669"/>
    <property type="project" value="InterPro"/>
</dbReference>
<dbReference type="KEGG" id="sva:SVA_1776"/>
<evidence type="ECO:0000256" key="4">
    <source>
        <dbReference type="SAM" id="MobiDB-lite"/>
    </source>
</evidence>
<evidence type="ECO:0000259" key="5">
    <source>
        <dbReference type="PROSITE" id="PS01031"/>
    </source>
</evidence>
<sequence length="161" mass="18081">MAEKQELITRESQRPMAARSPFDEMERMMDQMFEGFFPRGWRGPAGFIRPETAAGEVRLPSVDVIERDDEVLVRAELPGVEKKDIDVSVTDSSLTIGAIPRGAEEEGEYYCCEIGAAPFARTVQLPVEVDGERAKASFRDGLLELRLPKTEHARRRAISIE</sequence>
<dbReference type="PANTHER" id="PTHR46733">
    <property type="entry name" value="26.5 KDA HEAT SHOCK PROTEIN, MITOCHONDRIAL"/>
    <property type="match status" value="1"/>
</dbReference>
<gene>
    <name evidence="7" type="ORF">SVA_1776</name>
</gene>
<dbReference type="InterPro" id="IPR044587">
    <property type="entry name" value="HSP21-like"/>
</dbReference>
<dbReference type="Gene3D" id="2.60.40.790">
    <property type="match status" value="1"/>
</dbReference>
<evidence type="ECO:0000256" key="2">
    <source>
        <dbReference type="PROSITE-ProRule" id="PRU00285"/>
    </source>
</evidence>
<feature type="compositionally biased region" description="Basic and acidic residues" evidence="4">
    <location>
        <begin position="1"/>
        <end position="13"/>
    </location>
</feature>
<evidence type="ECO:0000313" key="7">
    <source>
        <dbReference type="EMBL" id="BAU48330.1"/>
    </source>
</evidence>
<dbReference type="CDD" id="cd06464">
    <property type="entry name" value="ACD_sHsps-like"/>
    <property type="match status" value="1"/>
</dbReference>
<dbReference type="AlphaFoldDB" id="A0A1B4V458"/>
<dbReference type="Proteomes" id="UP000218899">
    <property type="component" value="Chromosome"/>
</dbReference>
<dbReference type="OrthoDB" id="9792695at2"/>
<dbReference type="Pfam" id="PF00011">
    <property type="entry name" value="HSP20"/>
    <property type="match status" value="1"/>
</dbReference>
<dbReference type="PROSITE" id="PS01031">
    <property type="entry name" value="SHSP"/>
    <property type="match status" value="1"/>
</dbReference>
<evidence type="ECO:0000259" key="6">
    <source>
        <dbReference type="PROSITE" id="PS51203"/>
    </source>
</evidence>
<comment type="similarity">
    <text evidence="2 3">Belongs to the small heat shock protein (HSP20) family.</text>
</comment>